<feature type="compositionally biased region" description="Low complexity" evidence="1">
    <location>
        <begin position="166"/>
        <end position="175"/>
    </location>
</feature>
<dbReference type="EMBL" id="BMAR01000008">
    <property type="protein sequence ID" value="GFR44563.1"/>
    <property type="molecule type" value="Genomic_DNA"/>
</dbReference>
<feature type="compositionally biased region" description="Basic residues" evidence="1">
    <location>
        <begin position="181"/>
        <end position="220"/>
    </location>
</feature>
<gene>
    <name evidence="2" type="ORF">Agub_g5835</name>
</gene>
<protein>
    <submittedName>
        <fullName evidence="2">Uncharacterized protein</fullName>
    </submittedName>
</protein>
<evidence type="ECO:0000313" key="3">
    <source>
        <dbReference type="Proteomes" id="UP001054857"/>
    </source>
</evidence>
<evidence type="ECO:0000256" key="1">
    <source>
        <dbReference type="SAM" id="MobiDB-lite"/>
    </source>
</evidence>
<dbReference type="AlphaFoldDB" id="A0AAD3DMY1"/>
<dbReference type="PANTHER" id="PTHR20953:SF13">
    <property type="entry name" value="EXPRESSED PROTEIN"/>
    <property type="match status" value="1"/>
</dbReference>
<accession>A0AAD3DMY1</accession>
<feature type="non-terminal residue" evidence="2">
    <location>
        <position position="1"/>
    </location>
</feature>
<dbReference type="Proteomes" id="UP001054857">
    <property type="component" value="Unassembled WGS sequence"/>
</dbReference>
<feature type="region of interest" description="Disordered" evidence="1">
    <location>
        <begin position="157"/>
        <end position="220"/>
    </location>
</feature>
<comment type="caution">
    <text evidence="2">The sequence shown here is derived from an EMBL/GenBank/DDBJ whole genome shotgun (WGS) entry which is preliminary data.</text>
</comment>
<dbReference type="PANTHER" id="PTHR20953">
    <property type="entry name" value="KINASE-RELATED"/>
    <property type="match status" value="1"/>
</dbReference>
<dbReference type="Gene3D" id="3.40.50.300">
    <property type="entry name" value="P-loop containing nucleotide triphosphate hydrolases"/>
    <property type="match status" value="1"/>
</dbReference>
<keyword evidence="3" id="KW-1185">Reference proteome</keyword>
<reference evidence="2 3" key="1">
    <citation type="journal article" date="2021" name="Sci. Rep.">
        <title>Genome sequencing of the multicellular alga Astrephomene provides insights into convergent evolution of germ-soma differentiation.</title>
        <authorList>
            <person name="Yamashita S."/>
            <person name="Yamamoto K."/>
            <person name="Matsuzaki R."/>
            <person name="Suzuki S."/>
            <person name="Yamaguchi H."/>
            <person name="Hirooka S."/>
            <person name="Minakuchi Y."/>
            <person name="Miyagishima S."/>
            <person name="Kawachi M."/>
            <person name="Toyoda A."/>
            <person name="Nozaki H."/>
        </authorList>
    </citation>
    <scope>NUCLEOTIDE SEQUENCE [LARGE SCALE GENOMIC DNA]</scope>
    <source>
        <strain evidence="2 3">NIES-4017</strain>
    </source>
</reference>
<dbReference type="InterPro" id="IPR027417">
    <property type="entry name" value="P-loop_NTPase"/>
</dbReference>
<name>A0AAD3DMY1_9CHLO</name>
<sequence length="220" mass="23102">TSCEIAGGDVLPHACIGSSRRLLVGHRSRLASVMLEAVQNHGPQVLVVDEIGNAEEVSAARTISQRGVLLVATAHGTDLGSLLRNNELNNLVGGLQSVTLGDGTAARSNGGAKVRTERRGAPTFRTLVEVMGGGRLRVRPDVAASVDALLGTSPTSPCALPPPASPSALATASPAQQHAGMWHHGHHGHHGPRGWQHLHPHSRHHSAASHHLHHHPHHHP</sequence>
<evidence type="ECO:0000313" key="2">
    <source>
        <dbReference type="EMBL" id="GFR44563.1"/>
    </source>
</evidence>
<proteinExistence type="predicted"/>
<feature type="non-terminal residue" evidence="2">
    <location>
        <position position="220"/>
    </location>
</feature>
<organism evidence="2 3">
    <name type="scientific">Astrephomene gubernaculifera</name>
    <dbReference type="NCBI Taxonomy" id="47775"/>
    <lineage>
        <taxon>Eukaryota</taxon>
        <taxon>Viridiplantae</taxon>
        <taxon>Chlorophyta</taxon>
        <taxon>core chlorophytes</taxon>
        <taxon>Chlorophyceae</taxon>
        <taxon>CS clade</taxon>
        <taxon>Chlamydomonadales</taxon>
        <taxon>Astrephomenaceae</taxon>
        <taxon>Astrephomene</taxon>
    </lineage>
</organism>